<feature type="compositionally biased region" description="Basic and acidic residues" evidence="3">
    <location>
        <begin position="159"/>
        <end position="168"/>
    </location>
</feature>
<keyword evidence="2" id="KW-0496">Mitochondrion</keyword>
<feature type="compositionally biased region" description="Basic and acidic residues" evidence="3">
    <location>
        <begin position="207"/>
        <end position="216"/>
    </location>
</feature>
<accession>A0AAU9T4M5</accession>
<dbReference type="GO" id="GO:0045271">
    <property type="term" value="C:respiratory chain complex I"/>
    <property type="evidence" value="ECO:0007669"/>
    <property type="project" value="InterPro"/>
</dbReference>
<evidence type="ECO:0000256" key="3">
    <source>
        <dbReference type="SAM" id="MobiDB-lite"/>
    </source>
</evidence>
<dbReference type="PANTHER" id="PTHR12910:SF1">
    <property type="entry name" value="NADH DEHYDROGENASE [UBIQUINONE] 1 ALPHA SUBCOMPLEX SUBUNIT 12"/>
    <property type="match status" value="1"/>
</dbReference>
<feature type="region of interest" description="Disordered" evidence="3">
    <location>
        <begin position="159"/>
        <end position="246"/>
    </location>
</feature>
<evidence type="ECO:0000256" key="1">
    <source>
        <dbReference type="ARBA" id="ARBA00007355"/>
    </source>
</evidence>
<dbReference type="GO" id="GO:0005743">
    <property type="term" value="C:mitochondrial inner membrane"/>
    <property type="evidence" value="ECO:0007669"/>
    <property type="project" value="UniProtKB-SubCell"/>
</dbReference>
<organism evidence="4 5">
    <name type="scientific">Thlaspi arvense</name>
    <name type="common">Field penny-cress</name>
    <dbReference type="NCBI Taxonomy" id="13288"/>
    <lineage>
        <taxon>Eukaryota</taxon>
        <taxon>Viridiplantae</taxon>
        <taxon>Streptophyta</taxon>
        <taxon>Embryophyta</taxon>
        <taxon>Tracheophyta</taxon>
        <taxon>Spermatophyta</taxon>
        <taxon>Magnoliopsida</taxon>
        <taxon>eudicotyledons</taxon>
        <taxon>Gunneridae</taxon>
        <taxon>Pentapetalae</taxon>
        <taxon>rosids</taxon>
        <taxon>malvids</taxon>
        <taxon>Brassicales</taxon>
        <taxon>Brassicaceae</taxon>
        <taxon>Thlaspideae</taxon>
        <taxon>Thlaspi</taxon>
    </lineage>
</organism>
<sequence>MTVFSLNIRNRVGSSSQPDITKHWWIRIQHSNPSSRSGERIVLDVLRVWIIQRRNRREKLCRGYGQDLPDSSAARVSSELTRLVTSTFPEWRRLTDSAMKEKRWVVFRREEDPTSIPVEWICWLNGQRKRAPTPEEMAQLEARRERVKLNVALLKKEEEEKKAREGTGRKITSIGKVEGPDLTSFVRHFPADSTGDKQGEASEEADESRAKEHEPEIATPEPPEPKTTEPSGSGSSFRPGTWQPPS</sequence>
<keyword evidence="2" id="KW-0679">Respiratory chain</keyword>
<comment type="function">
    <text evidence="2">Accessory subunit of the mitochondrial membrane respiratory chain NADH dehydrogenase (Complex I), that is believed not to be involved in catalysis. Complex I functions in the transfer of electrons from NADH to the respiratory chain. The immediate electron acceptor for the enzyme is believed to be ubiquinone.</text>
</comment>
<dbReference type="InterPro" id="IPR007763">
    <property type="entry name" value="NDUFA12"/>
</dbReference>
<comment type="subcellular location">
    <subcellularLocation>
        <location evidence="2">Mitochondrion inner membrane</location>
        <topology evidence="2">Peripheral membrane protein</topology>
        <orientation evidence="2">Matrix side</orientation>
    </subcellularLocation>
</comment>
<keyword evidence="5" id="KW-1185">Reference proteome</keyword>
<keyword evidence="2" id="KW-0472">Membrane</keyword>
<dbReference type="AlphaFoldDB" id="A0AAU9T4M5"/>
<proteinExistence type="inferred from homology"/>
<comment type="similarity">
    <text evidence="1 2">Belongs to the complex I NDUFA12 subunit family.</text>
</comment>
<dbReference type="Proteomes" id="UP000836841">
    <property type="component" value="Chromosome 7"/>
</dbReference>
<keyword evidence="2" id="KW-0813">Transport</keyword>
<dbReference type="EMBL" id="OU466863">
    <property type="protein sequence ID" value="CAH2077828.1"/>
    <property type="molecule type" value="Genomic_DNA"/>
</dbReference>
<evidence type="ECO:0000313" key="4">
    <source>
        <dbReference type="EMBL" id="CAH2077828.1"/>
    </source>
</evidence>
<dbReference type="GO" id="GO:0006979">
    <property type="term" value="P:response to oxidative stress"/>
    <property type="evidence" value="ECO:0007669"/>
    <property type="project" value="TreeGrafter"/>
</dbReference>
<name>A0AAU9T4M5_THLAR</name>
<evidence type="ECO:0000256" key="2">
    <source>
        <dbReference type="RuleBase" id="RU363103"/>
    </source>
</evidence>
<keyword evidence="2" id="KW-0999">Mitochondrion inner membrane</keyword>
<evidence type="ECO:0000313" key="5">
    <source>
        <dbReference type="Proteomes" id="UP000836841"/>
    </source>
</evidence>
<dbReference type="PANTHER" id="PTHR12910">
    <property type="entry name" value="NADH-UBIQUINONE OXIDOREDUCTASE SUBUNIT B17.2"/>
    <property type="match status" value="1"/>
</dbReference>
<gene>
    <name evidence="4" type="ORF">TAV2_LOCUS22824</name>
</gene>
<keyword evidence="2" id="KW-0249">Electron transport</keyword>
<reference evidence="4 5" key="1">
    <citation type="submission" date="2022-03" db="EMBL/GenBank/DDBJ databases">
        <authorList>
            <person name="Nunn A."/>
            <person name="Chopra R."/>
            <person name="Nunn A."/>
            <person name="Contreras Garrido A."/>
        </authorList>
    </citation>
    <scope>NUCLEOTIDE SEQUENCE [LARGE SCALE GENOMIC DNA]</scope>
</reference>
<protein>
    <recommendedName>
        <fullName evidence="2">NADH dehydrogenase [ubiquinone] 1 alpha subcomplex subunit 12</fullName>
    </recommendedName>
</protein>